<evidence type="ECO:0000313" key="4">
    <source>
        <dbReference type="EMBL" id="SDN50700.1"/>
    </source>
</evidence>
<dbReference type="AlphaFoldDB" id="A0A1H0BYW8"/>
<dbReference type="EMBL" id="FNIC01000003">
    <property type="protein sequence ID" value="SDN50700.1"/>
    <property type="molecule type" value="Genomic_DNA"/>
</dbReference>
<feature type="transmembrane region" description="Helical" evidence="2">
    <location>
        <begin position="94"/>
        <end position="118"/>
    </location>
</feature>
<feature type="compositionally biased region" description="Acidic residues" evidence="1">
    <location>
        <begin position="335"/>
        <end position="345"/>
    </location>
</feature>
<sequence length="383" mass="39225">MTPAFTARKRAEEFNSLVENASTSELTRARYVDVLELVEAMRHAAPVEAHPAFVANLRERLMLAADAALAPATDAELKARLTVAPRRTPRERRIAVAIGGFAIVGATTSMAVAAQTALPGDTLYPLKRALENAHAGVQVDEGDKGETLLANASGRLDEVDELSRQGAGQDGLAIAETLQAFADQATAASDLLIASYQSTGQEGSIAELREFAADSIAALEQLEGVVPNEARAALIQAVQVLSQIDEQALFACPSCAPGGPVSIPQELLDHVASTVTGDGEPESAPPVGTPDGKGKGNKGKGNQGPGGTTPPEAEPGDGSGTGTPPVQQPGGSDGDPTDEQTDDPIGDITKGLTGGATSIPSSLPELGNVIGDVVEDVTEPLLP</sequence>
<evidence type="ECO:0000313" key="5">
    <source>
        <dbReference type="Proteomes" id="UP000199004"/>
    </source>
</evidence>
<keyword evidence="2" id="KW-0472">Membrane</keyword>
<evidence type="ECO:0000256" key="1">
    <source>
        <dbReference type="SAM" id="MobiDB-lite"/>
    </source>
</evidence>
<evidence type="ECO:0000259" key="3">
    <source>
        <dbReference type="Pfam" id="PF18915"/>
    </source>
</evidence>
<dbReference type="RefSeq" id="WP_091024822.1">
    <property type="nucleotide sequence ID" value="NZ_BKAE01000006.1"/>
</dbReference>
<reference evidence="4 5" key="1">
    <citation type="submission" date="2016-10" db="EMBL/GenBank/DDBJ databases">
        <authorList>
            <person name="de Groot N.N."/>
        </authorList>
    </citation>
    <scope>NUCLEOTIDE SEQUENCE [LARGE SCALE GENOMIC DNA]</scope>
    <source>
        <strain evidence="4 5">CGMCC 1.11147</strain>
    </source>
</reference>
<keyword evidence="5" id="KW-1185">Reference proteome</keyword>
<dbReference type="InterPro" id="IPR043725">
    <property type="entry name" value="DUF5667"/>
</dbReference>
<evidence type="ECO:0000256" key="2">
    <source>
        <dbReference type="SAM" id="Phobius"/>
    </source>
</evidence>
<proteinExistence type="predicted"/>
<keyword evidence="2" id="KW-0812">Transmembrane</keyword>
<feature type="domain" description="DUF5667" evidence="3">
    <location>
        <begin position="117"/>
        <end position="229"/>
    </location>
</feature>
<accession>A0A1H0BYW8</accession>
<dbReference type="STRING" id="1005944.SAMN05192576_2271"/>
<dbReference type="Proteomes" id="UP000199004">
    <property type="component" value="Unassembled WGS sequence"/>
</dbReference>
<keyword evidence="2" id="KW-1133">Transmembrane helix</keyword>
<dbReference type="OrthoDB" id="3402808at2"/>
<organism evidence="4 5">
    <name type="scientific">Nocardioides szechwanensis</name>
    <dbReference type="NCBI Taxonomy" id="1005944"/>
    <lineage>
        <taxon>Bacteria</taxon>
        <taxon>Bacillati</taxon>
        <taxon>Actinomycetota</taxon>
        <taxon>Actinomycetes</taxon>
        <taxon>Propionibacteriales</taxon>
        <taxon>Nocardioidaceae</taxon>
        <taxon>Nocardioides</taxon>
    </lineage>
</organism>
<name>A0A1H0BYW8_9ACTN</name>
<dbReference type="Pfam" id="PF18915">
    <property type="entry name" value="DUF5667"/>
    <property type="match status" value="1"/>
</dbReference>
<feature type="region of interest" description="Disordered" evidence="1">
    <location>
        <begin position="275"/>
        <end position="366"/>
    </location>
</feature>
<protein>
    <recommendedName>
        <fullName evidence="3">DUF5667 domain-containing protein</fullName>
    </recommendedName>
</protein>
<gene>
    <name evidence="4" type="ORF">SAMN05192576_2271</name>
</gene>